<evidence type="ECO:0000256" key="3">
    <source>
        <dbReference type="ARBA" id="ARBA00022448"/>
    </source>
</evidence>
<keyword evidence="4 8" id="KW-1003">Cell membrane</keyword>
<evidence type="ECO:0000256" key="7">
    <source>
        <dbReference type="ARBA" id="ARBA00023136"/>
    </source>
</evidence>
<evidence type="ECO:0000256" key="4">
    <source>
        <dbReference type="ARBA" id="ARBA00022475"/>
    </source>
</evidence>
<organism evidence="9 10">
    <name type="scientific">Arenicella chitinivorans</name>
    <dbReference type="NCBI Taxonomy" id="1329800"/>
    <lineage>
        <taxon>Bacteria</taxon>
        <taxon>Pseudomonadati</taxon>
        <taxon>Pseudomonadota</taxon>
        <taxon>Gammaproteobacteria</taxon>
        <taxon>Arenicellales</taxon>
        <taxon>Arenicellaceae</taxon>
        <taxon>Arenicella</taxon>
    </lineage>
</organism>
<dbReference type="Proteomes" id="UP000614811">
    <property type="component" value="Unassembled WGS sequence"/>
</dbReference>
<comment type="caution">
    <text evidence="9">The sequence shown here is derived from an EMBL/GenBank/DDBJ whole genome shotgun (WGS) entry which is preliminary data.</text>
</comment>
<feature type="transmembrane region" description="Helical" evidence="8">
    <location>
        <begin position="104"/>
        <end position="123"/>
    </location>
</feature>
<dbReference type="PANTHER" id="PTHR30269">
    <property type="entry name" value="TRANSMEMBRANE PROTEIN YFCA"/>
    <property type="match status" value="1"/>
</dbReference>
<evidence type="ECO:0000313" key="9">
    <source>
        <dbReference type="EMBL" id="GGZ99581.1"/>
    </source>
</evidence>
<dbReference type="RefSeq" id="WP_229794094.1">
    <property type="nucleotide sequence ID" value="NZ_BMXA01000001.1"/>
</dbReference>
<name>A0A918VIN2_9GAMM</name>
<keyword evidence="3" id="KW-0813">Transport</keyword>
<protein>
    <recommendedName>
        <fullName evidence="8">Probable membrane transporter protein</fullName>
    </recommendedName>
</protein>
<comment type="similarity">
    <text evidence="2 8">Belongs to the 4-toluene sulfonate uptake permease (TSUP) (TC 2.A.102) family.</text>
</comment>
<sequence>MMETVELSMISILVLVLIAVVAGYIDTLVGGGGLITIPALLAAGIPPIVALGTNKLQAVAGSGTASLTLLLKGKVQFSEVRWWMLAAFIGSAIGSVAVQFIDSGALRVIIPVVLVGIAIYFLFMPRNIEPDRKPRLNRTAYGLSAVPGVGFYDGMFGPGTGSFFVWAGVALRGQTMVPATIVAKTLNFATNVASLLVFVAFGKVLWLVGGAMIVGQFIGASLGARTLLKIDPSVLRYLVILMCGIILLAWWRQ</sequence>
<evidence type="ECO:0000256" key="1">
    <source>
        <dbReference type="ARBA" id="ARBA00004651"/>
    </source>
</evidence>
<feature type="transmembrane region" description="Helical" evidence="8">
    <location>
        <begin position="80"/>
        <end position="98"/>
    </location>
</feature>
<keyword evidence="5 8" id="KW-0812">Transmembrane</keyword>
<keyword evidence="6 8" id="KW-1133">Transmembrane helix</keyword>
<reference evidence="9" key="2">
    <citation type="submission" date="2020-09" db="EMBL/GenBank/DDBJ databases">
        <authorList>
            <person name="Sun Q."/>
            <person name="Kim S."/>
        </authorList>
    </citation>
    <scope>NUCLEOTIDE SEQUENCE</scope>
    <source>
        <strain evidence="9">KCTC 12711</strain>
    </source>
</reference>
<dbReference type="EMBL" id="BMXA01000001">
    <property type="protein sequence ID" value="GGZ99581.1"/>
    <property type="molecule type" value="Genomic_DNA"/>
</dbReference>
<evidence type="ECO:0000256" key="6">
    <source>
        <dbReference type="ARBA" id="ARBA00022989"/>
    </source>
</evidence>
<feature type="transmembrane region" description="Helical" evidence="8">
    <location>
        <begin position="7"/>
        <end position="25"/>
    </location>
</feature>
<feature type="transmembrane region" description="Helical" evidence="8">
    <location>
        <begin position="31"/>
        <end position="52"/>
    </location>
</feature>
<dbReference type="Pfam" id="PF01925">
    <property type="entry name" value="TauE"/>
    <property type="match status" value="1"/>
</dbReference>
<accession>A0A918VIN2</accession>
<gene>
    <name evidence="9" type="primary">yfcA</name>
    <name evidence="9" type="ORF">GCM10008090_05250</name>
</gene>
<reference evidence="9" key="1">
    <citation type="journal article" date="2014" name="Int. J. Syst. Evol. Microbiol.">
        <title>Complete genome sequence of Corynebacterium casei LMG S-19264T (=DSM 44701T), isolated from a smear-ripened cheese.</title>
        <authorList>
            <consortium name="US DOE Joint Genome Institute (JGI-PGF)"/>
            <person name="Walter F."/>
            <person name="Albersmeier A."/>
            <person name="Kalinowski J."/>
            <person name="Ruckert C."/>
        </authorList>
    </citation>
    <scope>NUCLEOTIDE SEQUENCE</scope>
    <source>
        <strain evidence="9">KCTC 12711</strain>
    </source>
</reference>
<evidence type="ECO:0000313" key="10">
    <source>
        <dbReference type="Proteomes" id="UP000614811"/>
    </source>
</evidence>
<dbReference type="InterPro" id="IPR052017">
    <property type="entry name" value="TSUP"/>
</dbReference>
<comment type="subcellular location">
    <subcellularLocation>
        <location evidence="1 8">Cell membrane</location>
        <topology evidence="1 8">Multi-pass membrane protein</topology>
    </subcellularLocation>
</comment>
<dbReference type="PANTHER" id="PTHR30269:SF0">
    <property type="entry name" value="MEMBRANE TRANSPORTER PROTEIN YFCA-RELATED"/>
    <property type="match status" value="1"/>
</dbReference>
<evidence type="ECO:0000256" key="2">
    <source>
        <dbReference type="ARBA" id="ARBA00009142"/>
    </source>
</evidence>
<keyword evidence="7 8" id="KW-0472">Membrane</keyword>
<proteinExistence type="inferred from homology"/>
<dbReference type="AlphaFoldDB" id="A0A918VIN2"/>
<evidence type="ECO:0000256" key="5">
    <source>
        <dbReference type="ARBA" id="ARBA00022692"/>
    </source>
</evidence>
<dbReference type="GO" id="GO:0005886">
    <property type="term" value="C:plasma membrane"/>
    <property type="evidence" value="ECO:0007669"/>
    <property type="project" value="UniProtKB-SubCell"/>
</dbReference>
<keyword evidence="10" id="KW-1185">Reference proteome</keyword>
<evidence type="ECO:0000256" key="8">
    <source>
        <dbReference type="RuleBase" id="RU363041"/>
    </source>
</evidence>
<feature type="transmembrane region" description="Helical" evidence="8">
    <location>
        <begin position="234"/>
        <end position="251"/>
    </location>
</feature>
<dbReference type="InterPro" id="IPR002781">
    <property type="entry name" value="TM_pro_TauE-like"/>
</dbReference>